<evidence type="ECO:0000256" key="3">
    <source>
        <dbReference type="ARBA" id="ARBA00022692"/>
    </source>
</evidence>
<dbReference type="InterPro" id="IPR003593">
    <property type="entry name" value="AAA+_ATPase"/>
</dbReference>
<dbReference type="GO" id="GO:0015421">
    <property type="term" value="F:ABC-type oligopeptide transporter activity"/>
    <property type="evidence" value="ECO:0007669"/>
    <property type="project" value="TreeGrafter"/>
</dbReference>
<dbReference type="EMBL" id="JAGQHS010000056">
    <property type="protein sequence ID" value="MCA9756516.1"/>
    <property type="molecule type" value="Genomic_DNA"/>
</dbReference>
<accession>A0A956SDL0</accession>
<evidence type="ECO:0000259" key="9">
    <source>
        <dbReference type="PROSITE" id="PS50893"/>
    </source>
</evidence>
<feature type="transmembrane region" description="Helical" evidence="8">
    <location>
        <begin position="74"/>
        <end position="92"/>
    </location>
</feature>
<reference evidence="11" key="2">
    <citation type="journal article" date="2021" name="Microbiome">
        <title>Successional dynamics and alternative stable states in a saline activated sludge microbial community over 9 years.</title>
        <authorList>
            <person name="Wang Y."/>
            <person name="Ye J."/>
            <person name="Ju F."/>
            <person name="Liu L."/>
            <person name="Boyd J.A."/>
            <person name="Deng Y."/>
            <person name="Parks D.H."/>
            <person name="Jiang X."/>
            <person name="Yin X."/>
            <person name="Woodcroft B.J."/>
            <person name="Tyson G.W."/>
            <person name="Hugenholtz P."/>
            <person name="Polz M.F."/>
            <person name="Zhang T."/>
        </authorList>
    </citation>
    <scope>NUCLEOTIDE SEQUENCE</scope>
    <source>
        <strain evidence="11">HKST-UBA02</strain>
    </source>
</reference>
<dbReference type="FunFam" id="3.40.50.300:FF:000287">
    <property type="entry name" value="Multidrug ABC transporter ATP-binding protein"/>
    <property type="match status" value="1"/>
</dbReference>
<feature type="transmembrane region" description="Helical" evidence="8">
    <location>
        <begin position="173"/>
        <end position="191"/>
    </location>
</feature>
<comment type="subcellular location">
    <subcellularLocation>
        <location evidence="1">Cell membrane</location>
        <topology evidence="1">Multi-pass membrane protein</topology>
    </subcellularLocation>
</comment>
<dbReference type="PROSITE" id="PS50929">
    <property type="entry name" value="ABC_TM1F"/>
    <property type="match status" value="1"/>
</dbReference>
<evidence type="ECO:0000256" key="2">
    <source>
        <dbReference type="ARBA" id="ARBA00022448"/>
    </source>
</evidence>
<comment type="caution">
    <text evidence="11">The sequence shown here is derived from an EMBL/GenBank/DDBJ whole genome shotgun (WGS) entry which is preliminary data.</text>
</comment>
<dbReference type="GO" id="GO:0005524">
    <property type="term" value="F:ATP binding"/>
    <property type="evidence" value="ECO:0007669"/>
    <property type="project" value="UniProtKB-KW"/>
</dbReference>
<dbReference type="PROSITE" id="PS50893">
    <property type="entry name" value="ABC_TRANSPORTER_2"/>
    <property type="match status" value="1"/>
</dbReference>
<dbReference type="InterPro" id="IPR003439">
    <property type="entry name" value="ABC_transporter-like_ATP-bd"/>
</dbReference>
<dbReference type="Proteomes" id="UP000739538">
    <property type="component" value="Unassembled WGS sequence"/>
</dbReference>
<dbReference type="InterPro" id="IPR027417">
    <property type="entry name" value="P-loop_NTPase"/>
</dbReference>
<evidence type="ECO:0000313" key="11">
    <source>
        <dbReference type="EMBL" id="MCA9756516.1"/>
    </source>
</evidence>
<dbReference type="InterPro" id="IPR036640">
    <property type="entry name" value="ABC1_TM_sf"/>
</dbReference>
<dbReference type="AlphaFoldDB" id="A0A956SDL0"/>
<dbReference type="PANTHER" id="PTHR43394">
    <property type="entry name" value="ATP-DEPENDENT PERMEASE MDL1, MITOCHONDRIAL"/>
    <property type="match status" value="1"/>
</dbReference>
<dbReference type="GO" id="GO:0005886">
    <property type="term" value="C:plasma membrane"/>
    <property type="evidence" value="ECO:0007669"/>
    <property type="project" value="UniProtKB-SubCell"/>
</dbReference>
<evidence type="ECO:0000256" key="6">
    <source>
        <dbReference type="ARBA" id="ARBA00022989"/>
    </source>
</evidence>
<dbReference type="PANTHER" id="PTHR43394:SF1">
    <property type="entry name" value="ATP-BINDING CASSETTE SUB-FAMILY B MEMBER 10, MITOCHONDRIAL"/>
    <property type="match status" value="1"/>
</dbReference>
<reference evidence="11" key="1">
    <citation type="submission" date="2020-04" db="EMBL/GenBank/DDBJ databases">
        <authorList>
            <person name="Zhang T."/>
        </authorList>
    </citation>
    <scope>NUCLEOTIDE SEQUENCE</scope>
    <source>
        <strain evidence="11">HKST-UBA02</strain>
    </source>
</reference>
<feature type="transmembrane region" description="Helical" evidence="8">
    <location>
        <begin position="34"/>
        <end position="54"/>
    </location>
</feature>
<dbReference type="Pfam" id="PF00005">
    <property type="entry name" value="ABC_tran"/>
    <property type="match status" value="1"/>
</dbReference>
<dbReference type="Pfam" id="PF00664">
    <property type="entry name" value="ABC_membrane"/>
    <property type="match status" value="1"/>
</dbReference>
<feature type="domain" description="ABC transporter" evidence="9">
    <location>
        <begin position="386"/>
        <end position="620"/>
    </location>
</feature>
<protein>
    <submittedName>
        <fullName evidence="11">ABC transporter ATP-binding protein</fullName>
    </submittedName>
</protein>
<keyword evidence="5 11" id="KW-0067">ATP-binding</keyword>
<evidence type="ECO:0000256" key="4">
    <source>
        <dbReference type="ARBA" id="ARBA00022741"/>
    </source>
</evidence>
<feature type="transmembrane region" description="Helical" evidence="8">
    <location>
        <begin position="255"/>
        <end position="274"/>
    </location>
</feature>
<feature type="transmembrane region" description="Helical" evidence="8">
    <location>
        <begin position="141"/>
        <end position="167"/>
    </location>
</feature>
<proteinExistence type="predicted"/>
<dbReference type="Gene3D" id="3.40.50.300">
    <property type="entry name" value="P-loop containing nucleotide triphosphate hydrolases"/>
    <property type="match status" value="1"/>
</dbReference>
<evidence type="ECO:0000259" key="10">
    <source>
        <dbReference type="PROSITE" id="PS50929"/>
    </source>
</evidence>
<name>A0A956SDL0_UNCEI</name>
<dbReference type="SUPFAM" id="SSF52540">
    <property type="entry name" value="P-loop containing nucleoside triphosphate hydrolases"/>
    <property type="match status" value="1"/>
</dbReference>
<keyword evidence="2" id="KW-0813">Transport</keyword>
<dbReference type="CDD" id="cd03254">
    <property type="entry name" value="ABCC_Glucan_exporter_like"/>
    <property type="match status" value="1"/>
</dbReference>
<keyword evidence="6 8" id="KW-1133">Transmembrane helix</keyword>
<evidence type="ECO:0000256" key="7">
    <source>
        <dbReference type="ARBA" id="ARBA00023136"/>
    </source>
</evidence>
<feature type="domain" description="ABC transmembrane type-1" evidence="10">
    <location>
        <begin position="35"/>
        <end position="316"/>
    </location>
</feature>
<dbReference type="SMART" id="SM00382">
    <property type="entry name" value="AAA"/>
    <property type="match status" value="1"/>
</dbReference>
<evidence type="ECO:0000256" key="5">
    <source>
        <dbReference type="ARBA" id="ARBA00022840"/>
    </source>
</evidence>
<sequence length="637" mass="70590">MSQEWFEDDARADRIDTQLWRRILSHARPYRRPLWAMAISGLVIALVDVALPWVTGRIVDDATVGGGTELFRWIGIYIALATLFAFVVYFFIEQAGRISTGFAYDVRKKGFRKLQELSFSFYDKRPVGWLMARLTSDIGTIASVLPWTTLDLVWGTALVVGISATMLMLDWKLGLFVLLIVPPLGWVSTIFQRKLIDSQRRVRRANSKLTAGFNEGIMGVRTTKSLVREEKNLEEFQVLSTDMFGHTVQNALQSAIYLPMVMSLGSVGVGLALWQGGVKVGLGGLSLGEMITFMNYATLFSMPIQELAARFTQVQAAQASAERLQTLLDTEPEVVDSEIARASLAARKEELANAGVVLEDRFGADEDLAAILETAPDGHAEEIHEIEFRQVSFAYNPSEPVLDRVSFRVRRGQTVALVGSTGSGKSTVVSLLSRFYEPTSGEILVDGVEYRDRSLDWWQSNFGVVLQTPHLFSGTLAENIRYGRLDATDAEVEAAARQVGADSFVRELRDGFQTEVGEGGSRLSTGQKQLVSLARAILADPQVFIMDEATSSVDTATERLIQKGIERLLSGRISFVIAHRLSTIRDADQILVLDHGRIIERGTHSELLALKGRYHHLYTNQATREDAERALAAGQQP</sequence>
<organism evidence="11 12">
    <name type="scientific">Eiseniibacteriota bacterium</name>
    <dbReference type="NCBI Taxonomy" id="2212470"/>
    <lineage>
        <taxon>Bacteria</taxon>
        <taxon>Candidatus Eiseniibacteriota</taxon>
    </lineage>
</organism>
<keyword evidence="7 8" id="KW-0472">Membrane</keyword>
<dbReference type="CDD" id="cd18540">
    <property type="entry name" value="ABC_6TM_exporter_like"/>
    <property type="match status" value="1"/>
</dbReference>
<dbReference type="InterPro" id="IPR039421">
    <property type="entry name" value="Type_1_exporter"/>
</dbReference>
<keyword evidence="3 8" id="KW-0812">Transmembrane</keyword>
<keyword evidence="4" id="KW-0547">Nucleotide-binding</keyword>
<dbReference type="SUPFAM" id="SSF90123">
    <property type="entry name" value="ABC transporter transmembrane region"/>
    <property type="match status" value="1"/>
</dbReference>
<dbReference type="InterPro" id="IPR011527">
    <property type="entry name" value="ABC1_TM_dom"/>
</dbReference>
<evidence type="ECO:0000256" key="8">
    <source>
        <dbReference type="SAM" id="Phobius"/>
    </source>
</evidence>
<evidence type="ECO:0000256" key="1">
    <source>
        <dbReference type="ARBA" id="ARBA00004651"/>
    </source>
</evidence>
<dbReference type="Gene3D" id="1.20.1560.10">
    <property type="entry name" value="ABC transporter type 1, transmembrane domain"/>
    <property type="match status" value="1"/>
</dbReference>
<gene>
    <name evidence="11" type="ORF">KDA27_11995</name>
</gene>
<dbReference type="GO" id="GO:0016887">
    <property type="term" value="F:ATP hydrolysis activity"/>
    <property type="evidence" value="ECO:0007669"/>
    <property type="project" value="InterPro"/>
</dbReference>
<evidence type="ECO:0000313" key="12">
    <source>
        <dbReference type="Proteomes" id="UP000739538"/>
    </source>
</evidence>